<evidence type="ECO:0000313" key="6">
    <source>
        <dbReference type="EMBL" id="HET98061.1"/>
    </source>
</evidence>
<feature type="domain" description="NADH:quinone oxidoreductase/Mrp antiporter transmembrane" evidence="5">
    <location>
        <begin position="1"/>
        <end position="214"/>
    </location>
</feature>
<organism evidence="6">
    <name type="scientific">Desulfurivibrio alkaliphilus</name>
    <dbReference type="NCBI Taxonomy" id="427923"/>
    <lineage>
        <taxon>Bacteria</taxon>
        <taxon>Pseudomonadati</taxon>
        <taxon>Thermodesulfobacteriota</taxon>
        <taxon>Desulfobulbia</taxon>
        <taxon>Desulfobulbales</taxon>
        <taxon>Desulfobulbaceae</taxon>
        <taxon>Desulfurivibrio</taxon>
    </lineage>
</organism>
<dbReference type="PANTHER" id="PTHR43373:SF1">
    <property type="entry name" value="NA(+)_H(+) ANTIPORTER SUBUNIT A"/>
    <property type="match status" value="1"/>
</dbReference>
<sequence>GLIIKSALFPLHFWLPPAHAQATAPVSALLSALVVKASLYLLLRIWLSLKEGGALDPTLLFQLFGILGAAAIFWGSLQALRCAGFKELIAYSTVAQMGYLFLVFPLLSGPEPASALYGLLFFLAAHALAKAALFLVAGTIAKQHRLAGKADQPLLISHLTGLSRTLPLSSLTLALAAVSLMGLPPSGGFVGKWYLLHAALTSRQWWWTTAIIGGGLLSLAYLLRPVARTFTRSAADQNQGGVPGQRSPIAAAATSAGERQVAWPLEGPALLLALTAILLGIFPWLPLEWLGGSLPGLKLIAPGATP</sequence>
<dbReference type="Pfam" id="PF00361">
    <property type="entry name" value="Proton_antipo_M"/>
    <property type="match status" value="1"/>
</dbReference>
<feature type="transmembrane region" description="Helical" evidence="3">
    <location>
        <begin position="89"/>
        <end position="107"/>
    </location>
</feature>
<comment type="caution">
    <text evidence="6">The sequence shown here is derived from an EMBL/GenBank/DDBJ whole genome shotgun (WGS) entry which is preliminary data.</text>
</comment>
<feature type="transmembrane region" description="Helical" evidence="3">
    <location>
        <begin position="119"/>
        <end position="141"/>
    </location>
</feature>
<evidence type="ECO:0000256" key="4">
    <source>
        <dbReference type="SAM" id="SignalP"/>
    </source>
</evidence>
<reference evidence="6" key="1">
    <citation type="journal article" date="2020" name="mSystems">
        <title>Genome- and Community-Level Interaction Insights into Carbon Utilization and Element Cycling Functions of Hydrothermarchaeota in Hydrothermal Sediment.</title>
        <authorList>
            <person name="Zhou Z."/>
            <person name="Liu Y."/>
            <person name="Xu W."/>
            <person name="Pan J."/>
            <person name="Luo Z.H."/>
            <person name="Li M."/>
        </authorList>
    </citation>
    <scope>NUCLEOTIDE SEQUENCE [LARGE SCALE GENOMIC DNA]</scope>
    <source>
        <strain evidence="6">SpSt-1224</strain>
    </source>
</reference>
<accession>A0A7C2TKX1</accession>
<evidence type="ECO:0000256" key="3">
    <source>
        <dbReference type="SAM" id="Phobius"/>
    </source>
</evidence>
<keyword evidence="3" id="KW-1133">Transmembrane helix</keyword>
<evidence type="ECO:0000256" key="2">
    <source>
        <dbReference type="RuleBase" id="RU000320"/>
    </source>
</evidence>
<proteinExistence type="predicted"/>
<dbReference type="AlphaFoldDB" id="A0A7C2TKX1"/>
<dbReference type="GO" id="GO:0016020">
    <property type="term" value="C:membrane"/>
    <property type="evidence" value="ECO:0007669"/>
    <property type="project" value="UniProtKB-SubCell"/>
</dbReference>
<feature type="signal peptide" evidence="4">
    <location>
        <begin position="1"/>
        <end position="20"/>
    </location>
</feature>
<comment type="subcellular location">
    <subcellularLocation>
        <location evidence="1">Endomembrane system</location>
        <topology evidence="1">Multi-pass membrane protein</topology>
    </subcellularLocation>
    <subcellularLocation>
        <location evidence="2">Membrane</location>
        <topology evidence="2">Multi-pass membrane protein</topology>
    </subcellularLocation>
</comment>
<feature type="transmembrane region" description="Helical" evidence="3">
    <location>
        <begin position="162"/>
        <end position="184"/>
    </location>
</feature>
<name>A0A7C2TKX1_9BACT</name>
<keyword evidence="3" id="KW-0472">Membrane</keyword>
<dbReference type="InterPro" id="IPR050616">
    <property type="entry name" value="CPA3_Na-H_Antiporter_A"/>
</dbReference>
<feature type="transmembrane region" description="Helical" evidence="3">
    <location>
        <begin position="59"/>
        <end position="77"/>
    </location>
</feature>
<dbReference type="Proteomes" id="UP000885986">
    <property type="component" value="Unassembled WGS sequence"/>
</dbReference>
<evidence type="ECO:0000259" key="5">
    <source>
        <dbReference type="Pfam" id="PF00361"/>
    </source>
</evidence>
<keyword evidence="4" id="KW-0732">Signal</keyword>
<feature type="chain" id="PRO_5028300915" evidence="4">
    <location>
        <begin position="21"/>
        <end position="306"/>
    </location>
</feature>
<dbReference type="EMBL" id="DSDS01000116">
    <property type="protein sequence ID" value="HET98061.1"/>
    <property type="molecule type" value="Genomic_DNA"/>
</dbReference>
<dbReference type="InterPro" id="IPR001750">
    <property type="entry name" value="ND/Mrp_TM"/>
</dbReference>
<evidence type="ECO:0000256" key="1">
    <source>
        <dbReference type="ARBA" id="ARBA00004127"/>
    </source>
</evidence>
<feature type="transmembrane region" description="Helical" evidence="3">
    <location>
        <begin position="26"/>
        <end position="47"/>
    </location>
</feature>
<feature type="non-terminal residue" evidence="6">
    <location>
        <position position="1"/>
    </location>
</feature>
<protein>
    <submittedName>
        <fullName evidence="6">NADH dehydrogenase subunit</fullName>
    </submittedName>
</protein>
<gene>
    <name evidence="6" type="ORF">ENN98_05110</name>
</gene>
<keyword evidence="2 3" id="KW-0812">Transmembrane</keyword>
<dbReference type="GO" id="GO:0012505">
    <property type="term" value="C:endomembrane system"/>
    <property type="evidence" value="ECO:0007669"/>
    <property type="project" value="UniProtKB-SubCell"/>
</dbReference>
<dbReference type="PANTHER" id="PTHR43373">
    <property type="entry name" value="NA(+)/H(+) ANTIPORTER SUBUNIT"/>
    <property type="match status" value="1"/>
</dbReference>
<feature type="transmembrane region" description="Helical" evidence="3">
    <location>
        <begin position="204"/>
        <end position="223"/>
    </location>
</feature>
<feature type="transmembrane region" description="Helical" evidence="3">
    <location>
        <begin position="269"/>
        <end position="287"/>
    </location>
</feature>